<proteinExistence type="inferred from homology"/>
<evidence type="ECO:0000313" key="3">
    <source>
        <dbReference type="EMBL" id="KAH1176458.1"/>
    </source>
</evidence>
<keyword evidence="4" id="KW-1185">Reference proteome</keyword>
<accession>A0A9D4AZR7</accession>
<keyword evidence="2" id="KW-0802">TPR repeat</keyword>
<evidence type="ECO:0008006" key="5">
    <source>
        <dbReference type="Google" id="ProtNLM"/>
    </source>
</evidence>
<dbReference type="Proteomes" id="UP000827986">
    <property type="component" value="Unassembled WGS sequence"/>
</dbReference>
<gene>
    <name evidence="3" type="ORF">KIL84_021192</name>
</gene>
<dbReference type="PANTHER" id="PTHR31859">
    <property type="entry name" value="TETRATRICOPEPTIDE REPEAT PROTEIN 39 FAMILY MEMBER"/>
    <property type="match status" value="1"/>
</dbReference>
<dbReference type="InterPro" id="IPR019412">
    <property type="entry name" value="IML2/TPR_39"/>
</dbReference>
<dbReference type="Pfam" id="PF10300">
    <property type="entry name" value="Iml2-TPR_39"/>
    <property type="match status" value="1"/>
</dbReference>
<sequence>MALAAAAGSPPPGLAAALDECMEAMNSFLCNHFDESLEKLQPRTKESMYHALVYATILEMQAMMTFEHEDIVQAGQTMKEAQEICQSPPDAPTPPTASEYQTDDRCLLLLLKGLCLKHLQSPAEAEACFSAVQASEKRLRYDHYLVPNALLELGLLHLAQGRSEEAVPLLRRARNNYKNYSMESRTLFRIHAVLSRLKADQEENGMEGPSSS</sequence>
<dbReference type="PANTHER" id="PTHR31859:SF7">
    <property type="entry name" value="TETRATRICOPEPTIDE REPEAT PROTEIN 39A"/>
    <property type="match status" value="1"/>
</dbReference>
<name>A0A9D4AZR7_9SAUR</name>
<reference evidence="3" key="1">
    <citation type="submission" date="2021-09" db="EMBL/GenBank/DDBJ databases">
        <title>The genome of Mauremys mutica provides insights into the evolution of semi-aquatic lifestyle.</title>
        <authorList>
            <person name="Gong S."/>
            <person name="Gao Y."/>
        </authorList>
    </citation>
    <scope>NUCLEOTIDE SEQUENCE</scope>
    <source>
        <strain evidence="3">MM-2020</strain>
        <tissue evidence="3">Muscle</tissue>
    </source>
</reference>
<dbReference type="Pfam" id="PF13424">
    <property type="entry name" value="TPR_12"/>
    <property type="match status" value="1"/>
</dbReference>
<dbReference type="Gene3D" id="1.25.40.10">
    <property type="entry name" value="Tetratricopeptide repeat domain"/>
    <property type="match status" value="1"/>
</dbReference>
<evidence type="ECO:0000313" key="4">
    <source>
        <dbReference type="Proteomes" id="UP000827986"/>
    </source>
</evidence>
<evidence type="ECO:0000256" key="1">
    <source>
        <dbReference type="ARBA" id="ARBA00006400"/>
    </source>
</evidence>
<dbReference type="SUPFAM" id="SSF48452">
    <property type="entry name" value="TPR-like"/>
    <property type="match status" value="1"/>
</dbReference>
<organism evidence="3 4">
    <name type="scientific">Mauremys mutica</name>
    <name type="common">yellowpond turtle</name>
    <dbReference type="NCBI Taxonomy" id="74926"/>
    <lineage>
        <taxon>Eukaryota</taxon>
        <taxon>Metazoa</taxon>
        <taxon>Chordata</taxon>
        <taxon>Craniata</taxon>
        <taxon>Vertebrata</taxon>
        <taxon>Euteleostomi</taxon>
        <taxon>Archelosauria</taxon>
        <taxon>Testudinata</taxon>
        <taxon>Testudines</taxon>
        <taxon>Cryptodira</taxon>
        <taxon>Durocryptodira</taxon>
        <taxon>Testudinoidea</taxon>
        <taxon>Geoemydidae</taxon>
        <taxon>Geoemydinae</taxon>
        <taxon>Mauremys</taxon>
    </lineage>
</organism>
<protein>
    <recommendedName>
        <fullName evidence="5">Tetratricopeptide repeat protein 39A</fullName>
    </recommendedName>
</protein>
<dbReference type="EMBL" id="JAHDVG010000475">
    <property type="protein sequence ID" value="KAH1176458.1"/>
    <property type="molecule type" value="Genomic_DNA"/>
</dbReference>
<comment type="caution">
    <text evidence="3">The sequence shown here is derived from an EMBL/GenBank/DDBJ whole genome shotgun (WGS) entry which is preliminary data.</text>
</comment>
<evidence type="ECO:0000256" key="2">
    <source>
        <dbReference type="ARBA" id="ARBA00022803"/>
    </source>
</evidence>
<dbReference type="AlphaFoldDB" id="A0A9D4AZR7"/>
<dbReference type="InterPro" id="IPR011990">
    <property type="entry name" value="TPR-like_helical_dom_sf"/>
</dbReference>
<comment type="similarity">
    <text evidence="1">Belongs to the TTC39 family.</text>
</comment>